<comment type="caution">
    <text evidence="3">The sequence shown here is derived from an EMBL/GenBank/DDBJ whole genome shotgun (WGS) entry which is preliminary data.</text>
</comment>
<keyword evidence="1" id="KW-0175">Coiled coil</keyword>
<evidence type="ECO:0000256" key="2">
    <source>
        <dbReference type="SAM" id="MobiDB-lite"/>
    </source>
</evidence>
<proteinExistence type="predicted"/>
<evidence type="ECO:0000313" key="3">
    <source>
        <dbReference type="EMBL" id="KAG1902226.1"/>
    </source>
</evidence>
<feature type="coiled-coil region" evidence="1">
    <location>
        <begin position="39"/>
        <end position="66"/>
    </location>
</feature>
<dbReference type="AlphaFoldDB" id="A0AAD4E9S6"/>
<name>A0AAD4E9S6_9AGAM</name>
<dbReference type="EMBL" id="JABBWK010000018">
    <property type="protein sequence ID" value="KAG1902226.1"/>
    <property type="molecule type" value="Genomic_DNA"/>
</dbReference>
<reference evidence="3" key="1">
    <citation type="journal article" date="2020" name="New Phytol.">
        <title>Comparative genomics reveals dynamic genome evolution in host specialist ectomycorrhizal fungi.</title>
        <authorList>
            <person name="Lofgren L.A."/>
            <person name="Nguyen N.H."/>
            <person name="Vilgalys R."/>
            <person name="Ruytinx J."/>
            <person name="Liao H.L."/>
            <person name="Branco S."/>
            <person name="Kuo A."/>
            <person name="LaButti K."/>
            <person name="Lipzen A."/>
            <person name="Andreopoulos W."/>
            <person name="Pangilinan J."/>
            <person name="Riley R."/>
            <person name="Hundley H."/>
            <person name="Na H."/>
            <person name="Barry K."/>
            <person name="Grigoriev I.V."/>
            <person name="Stajich J.E."/>
            <person name="Kennedy P.G."/>
        </authorList>
    </citation>
    <scope>NUCLEOTIDE SEQUENCE</scope>
    <source>
        <strain evidence="3">FC203</strain>
    </source>
</reference>
<evidence type="ECO:0000313" key="4">
    <source>
        <dbReference type="Proteomes" id="UP001195769"/>
    </source>
</evidence>
<sequence>MTGTPEPNDVHSSDDEASFAELQHKMPLDPLQAILMSSKARAKCRIAALEEELETMRQERGGKQRKTTFYVSQGRAIRRLAVLYHSLEDLIAENNRRYEFHSSLETTSDNSTTQARSFAAWLY</sequence>
<accession>A0AAD4E9S6</accession>
<keyword evidence="4" id="KW-1185">Reference proteome</keyword>
<feature type="region of interest" description="Disordered" evidence="2">
    <location>
        <begin position="1"/>
        <end position="22"/>
    </location>
</feature>
<gene>
    <name evidence="3" type="ORF">F5891DRAFT_978931</name>
</gene>
<dbReference type="RefSeq" id="XP_041227801.1">
    <property type="nucleotide sequence ID" value="XM_041376822.1"/>
</dbReference>
<dbReference type="GeneID" id="64671120"/>
<protein>
    <submittedName>
        <fullName evidence="3">Uncharacterized protein</fullName>
    </submittedName>
</protein>
<organism evidence="3 4">
    <name type="scientific">Suillus fuscotomentosus</name>
    <dbReference type="NCBI Taxonomy" id="1912939"/>
    <lineage>
        <taxon>Eukaryota</taxon>
        <taxon>Fungi</taxon>
        <taxon>Dikarya</taxon>
        <taxon>Basidiomycota</taxon>
        <taxon>Agaricomycotina</taxon>
        <taxon>Agaricomycetes</taxon>
        <taxon>Agaricomycetidae</taxon>
        <taxon>Boletales</taxon>
        <taxon>Suillineae</taxon>
        <taxon>Suillaceae</taxon>
        <taxon>Suillus</taxon>
    </lineage>
</organism>
<dbReference type="Proteomes" id="UP001195769">
    <property type="component" value="Unassembled WGS sequence"/>
</dbReference>
<evidence type="ECO:0000256" key="1">
    <source>
        <dbReference type="SAM" id="Coils"/>
    </source>
</evidence>